<accession>A0A371F064</accession>
<dbReference type="Proteomes" id="UP000257109">
    <property type="component" value="Unassembled WGS sequence"/>
</dbReference>
<name>A0A371F064_MUCPR</name>
<dbReference type="OrthoDB" id="418237at2759"/>
<feature type="non-terminal residue" evidence="1">
    <location>
        <position position="1"/>
    </location>
</feature>
<organism evidence="1 2">
    <name type="scientific">Mucuna pruriens</name>
    <name type="common">Velvet bean</name>
    <name type="synonym">Dolichos pruriens</name>
    <dbReference type="NCBI Taxonomy" id="157652"/>
    <lineage>
        <taxon>Eukaryota</taxon>
        <taxon>Viridiplantae</taxon>
        <taxon>Streptophyta</taxon>
        <taxon>Embryophyta</taxon>
        <taxon>Tracheophyta</taxon>
        <taxon>Spermatophyta</taxon>
        <taxon>Magnoliopsida</taxon>
        <taxon>eudicotyledons</taxon>
        <taxon>Gunneridae</taxon>
        <taxon>Pentapetalae</taxon>
        <taxon>rosids</taxon>
        <taxon>fabids</taxon>
        <taxon>Fabales</taxon>
        <taxon>Fabaceae</taxon>
        <taxon>Papilionoideae</taxon>
        <taxon>50 kb inversion clade</taxon>
        <taxon>NPAAA clade</taxon>
        <taxon>indigoferoid/millettioid clade</taxon>
        <taxon>Phaseoleae</taxon>
        <taxon>Mucuna</taxon>
    </lineage>
</organism>
<evidence type="ECO:0000313" key="2">
    <source>
        <dbReference type="Proteomes" id="UP000257109"/>
    </source>
</evidence>
<dbReference type="EMBL" id="QJKJ01011273">
    <property type="protein sequence ID" value="RDX71583.1"/>
    <property type="molecule type" value="Genomic_DNA"/>
</dbReference>
<dbReference type="AlphaFoldDB" id="A0A371F064"/>
<gene>
    <name evidence="1" type="ORF">CR513_49056</name>
</gene>
<protein>
    <recommendedName>
        <fullName evidence="3">Copia protein</fullName>
    </recommendedName>
</protein>
<evidence type="ECO:0008006" key="3">
    <source>
        <dbReference type="Google" id="ProtNLM"/>
    </source>
</evidence>
<evidence type="ECO:0000313" key="1">
    <source>
        <dbReference type="EMBL" id="RDX71583.1"/>
    </source>
</evidence>
<sequence length="166" mass="19383">MTNLGLCFKKSNKYKLVRYYDVDSARDKIKRKNTSEGCHFIRANLVSWVSKRQGIVSLSIVEAKLIYNELISRKVDERQLHHSSQDALPRAKECKNKRKYHKYLEECKKKKGSETSTLGIYVIKVNLSTPTPWETFDYESYDTCASCFFGKMIKTPFTIHQSRRKG</sequence>
<reference evidence="1" key="1">
    <citation type="submission" date="2018-05" db="EMBL/GenBank/DDBJ databases">
        <title>Draft genome of Mucuna pruriens seed.</title>
        <authorList>
            <person name="Nnadi N.E."/>
            <person name="Vos R."/>
            <person name="Hasami M.H."/>
            <person name="Devisetty U.K."/>
            <person name="Aguiy J.C."/>
        </authorList>
    </citation>
    <scope>NUCLEOTIDE SEQUENCE [LARGE SCALE GENOMIC DNA]</scope>
    <source>
        <strain evidence="1">JCA_2017</strain>
    </source>
</reference>
<keyword evidence="2" id="KW-1185">Reference proteome</keyword>
<comment type="caution">
    <text evidence="1">The sequence shown here is derived from an EMBL/GenBank/DDBJ whole genome shotgun (WGS) entry which is preliminary data.</text>
</comment>
<proteinExistence type="predicted"/>